<feature type="signal peptide" evidence="1">
    <location>
        <begin position="1"/>
        <end position="24"/>
    </location>
</feature>
<dbReference type="AlphaFoldDB" id="A0ABC9WIS1"/>
<organism evidence="2 3">
    <name type="scientific">Grus japonensis</name>
    <name type="common">Japanese crane</name>
    <name type="synonym">Red-crowned crane</name>
    <dbReference type="NCBI Taxonomy" id="30415"/>
    <lineage>
        <taxon>Eukaryota</taxon>
        <taxon>Metazoa</taxon>
        <taxon>Chordata</taxon>
        <taxon>Craniata</taxon>
        <taxon>Vertebrata</taxon>
        <taxon>Euteleostomi</taxon>
        <taxon>Archelosauria</taxon>
        <taxon>Archosauria</taxon>
        <taxon>Dinosauria</taxon>
        <taxon>Saurischia</taxon>
        <taxon>Theropoda</taxon>
        <taxon>Coelurosauria</taxon>
        <taxon>Aves</taxon>
        <taxon>Neognathae</taxon>
        <taxon>Neoaves</taxon>
        <taxon>Gruiformes</taxon>
        <taxon>Gruidae</taxon>
        <taxon>Grus</taxon>
    </lineage>
</organism>
<dbReference type="PANTHER" id="PTHR33332">
    <property type="entry name" value="REVERSE TRANSCRIPTASE DOMAIN-CONTAINING PROTEIN"/>
    <property type="match status" value="1"/>
</dbReference>
<protein>
    <submittedName>
        <fullName evidence="2">Uncharacterized protein</fullName>
    </submittedName>
</protein>
<name>A0ABC9WIS1_GRUJA</name>
<gene>
    <name evidence="2" type="ORF">GRJ2_000884500</name>
</gene>
<evidence type="ECO:0000256" key="1">
    <source>
        <dbReference type="SAM" id="SignalP"/>
    </source>
</evidence>
<keyword evidence="1" id="KW-0732">Signal</keyword>
<proteinExistence type="predicted"/>
<feature type="chain" id="PRO_5044835082" evidence="1">
    <location>
        <begin position="25"/>
        <end position="175"/>
    </location>
</feature>
<dbReference type="EMBL" id="BAAFJT010000002">
    <property type="protein sequence ID" value="GAB0184192.1"/>
    <property type="molecule type" value="Genomic_DNA"/>
</dbReference>
<sequence>MPEAARRRGAGVLWALLWVALVRCYNVDVGRPVVFQGPNGSFFGYSVLQHYHDSTRWTQHLGHNNPVQRYRLGEEWLEGCLVEETDLGVLINSQLNISQQCAQVAKKANSILACISNSVASRTRQVIVPLYSALVRPHLEYCVQFWAPHYKTDIEVLERVQGRAMKLVKGLENRF</sequence>
<keyword evidence="3" id="KW-1185">Reference proteome</keyword>
<reference evidence="2 3" key="1">
    <citation type="submission" date="2024-06" db="EMBL/GenBank/DDBJ databases">
        <title>The draft genome of Grus japonensis, version 3.</title>
        <authorList>
            <person name="Nabeshima K."/>
            <person name="Suzuki S."/>
            <person name="Onuma M."/>
        </authorList>
    </citation>
    <scope>NUCLEOTIDE SEQUENCE [LARGE SCALE GENOMIC DNA]</scope>
    <source>
        <strain evidence="2 3">451A</strain>
    </source>
</reference>
<evidence type="ECO:0000313" key="3">
    <source>
        <dbReference type="Proteomes" id="UP001623348"/>
    </source>
</evidence>
<evidence type="ECO:0000313" key="2">
    <source>
        <dbReference type="EMBL" id="GAB0184192.1"/>
    </source>
</evidence>
<dbReference type="Proteomes" id="UP001623348">
    <property type="component" value="Unassembled WGS sequence"/>
</dbReference>
<comment type="caution">
    <text evidence="2">The sequence shown here is derived from an EMBL/GenBank/DDBJ whole genome shotgun (WGS) entry which is preliminary data.</text>
</comment>
<dbReference type="Gene3D" id="2.130.10.130">
    <property type="entry name" value="Integrin alpha, N-terminal"/>
    <property type="match status" value="1"/>
</dbReference>
<accession>A0ABC9WIS1</accession>
<dbReference type="InterPro" id="IPR028994">
    <property type="entry name" value="Integrin_alpha_N"/>
</dbReference>